<dbReference type="SUPFAM" id="SSF57783">
    <property type="entry name" value="Zinc beta-ribbon"/>
    <property type="match status" value="1"/>
</dbReference>
<evidence type="ECO:0000256" key="7">
    <source>
        <dbReference type="ARBA" id="ARBA00022833"/>
    </source>
</evidence>
<evidence type="ECO:0000256" key="11">
    <source>
        <dbReference type="RuleBase" id="RU364033"/>
    </source>
</evidence>
<dbReference type="GO" id="GO:0006368">
    <property type="term" value="P:transcription elongation by RNA polymerase II"/>
    <property type="evidence" value="ECO:0007669"/>
    <property type="project" value="TreeGrafter"/>
</dbReference>
<evidence type="ECO:0000313" key="13">
    <source>
        <dbReference type="Proteomes" id="UP000317650"/>
    </source>
</evidence>
<dbReference type="PANTHER" id="PTHR20934:SF21">
    <property type="entry name" value="TRANSCRIPTION ELONGATION FACTOR 1 HOMOLOG"/>
    <property type="match status" value="1"/>
</dbReference>
<proteinExistence type="inferred from homology"/>
<dbReference type="GO" id="GO:0008023">
    <property type="term" value="C:transcription elongation factor complex"/>
    <property type="evidence" value="ECO:0007669"/>
    <property type="project" value="TreeGrafter"/>
</dbReference>
<evidence type="ECO:0000256" key="6">
    <source>
        <dbReference type="ARBA" id="ARBA00022771"/>
    </source>
</evidence>
<dbReference type="EMBL" id="PYDT01000001">
    <property type="protein sequence ID" value="THU74739.1"/>
    <property type="molecule type" value="Genomic_DNA"/>
</dbReference>
<dbReference type="InterPro" id="IPR038567">
    <property type="entry name" value="T_Elf1_sf"/>
</dbReference>
<keyword evidence="7 11" id="KW-0862">Zinc</keyword>
<keyword evidence="8 11" id="KW-0805">Transcription regulation</keyword>
<evidence type="ECO:0000256" key="10">
    <source>
        <dbReference type="ARBA" id="ARBA00023242"/>
    </source>
</evidence>
<evidence type="ECO:0000256" key="9">
    <source>
        <dbReference type="ARBA" id="ARBA00023163"/>
    </source>
</evidence>
<evidence type="ECO:0000256" key="5">
    <source>
        <dbReference type="ARBA" id="ARBA00022723"/>
    </source>
</evidence>
<dbReference type="GO" id="GO:0008270">
    <property type="term" value="F:zinc ion binding"/>
    <property type="evidence" value="ECO:0007669"/>
    <property type="project" value="UniProtKB-KW"/>
</dbReference>
<dbReference type="Pfam" id="PF05129">
    <property type="entry name" value="Zn_ribbon_Elf1"/>
    <property type="match status" value="1"/>
</dbReference>
<keyword evidence="6 11" id="KW-0863">Zinc-finger</keyword>
<organism evidence="12 13">
    <name type="scientific">Musa balbisiana</name>
    <name type="common">Banana</name>
    <dbReference type="NCBI Taxonomy" id="52838"/>
    <lineage>
        <taxon>Eukaryota</taxon>
        <taxon>Viridiplantae</taxon>
        <taxon>Streptophyta</taxon>
        <taxon>Embryophyta</taxon>
        <taxon>Tracheophyta</taxon>
        <taxon>Spermatophyta</taxon>
        <taxon>Magnoliopsida</taxon>
        <taxon>Liliopsida</taxon>
        <taxon>Zingiberales</taxon>
        <taxon>Musaceae</taxon>
        <taxon>Musa</taxon>
    </lineage>
</organism>
<dbReference type="STRING" id="52838.A0A4S8KHE7"/>
<name>A0A4S8KHE7_MUSBA</name>
<protein>
    <recommendedName>
        <fullName evidence="4 11">Transcription elongation factor 1 homolog</fullName>
    </recommendedName>
</protein>
<keyword evidence="9 11" id="KW-0804">Transcription</keyword>
<evidence type="ECO:0000256" key="4">
    <source>
        <dbReference type="ARBA" id="ARBA00014973"/>
    </source>
</evidence>
<gene>
    <name evidence="12" type="ORF">C4D60_Mb04t36580</name>
</gene>
<comment type="subcellular location">
    <subcellularLocation>
        <location evidence="2 11">Nucleus</location>
    </subcellularLocation>
</comment>
<dbReference type="FunFam" id="2.20.25.190:FF:000001">
    <property type="entry name" value="Transcription elongation factor 1 homolog"/>
    <property type="match status" value="1"/>
</dbReference>
<keyword evidence="5 11" id="KW-0479">Metal-binding</keyword>
<dbReference type="AlphaFoldDB" id="A0A4S8KHE7"/>
<dbReference type="InterPro" id="IPR007808">
    <property type="entry name" value="Elf1"/>
</dbReference>
<comment type="caution">
    <text evidence="12">The sequence shown here is derived from an EMBL/GenBank/DDBJ whole genome shotgun (WGS) entry which is preliminary data.</text>
</comment>
<comment type="function">
    <text evidence="1 11">Transcription elongation factor implicated in the maintenance of proper chromatin structure in actively transcribed regions.</text>
</comment>
<keyword evidence="13" id="KW-1185">Reference proteome</keyword>
<sequence length="119" mass="13903">MAKRTSRTSKLIKTKKVQAKLEEAFICPFCNHDKSVSCTLDKKLKIGEAQCYVCQESYATTIHCLTEPIDIYSEWVDECEKVDKSEELRDDDHRHSKKRRAILVEDYSIRSRHSQEAYS</sequence>
<reference evidence="12 13" key="1">
    <citation type="journal article" date="2019" name="Nat. Plants">
        <title>Genome sequencing of Musa balbisiana reveals subgenome evolution and function divergence in polyploid bananas.</title>
        <authorList>
            <person name="Yao X."/>
        </authorList>
    </citation>
    <scope>NUCLEOTIDE SEQUENCE [LARGE SCALE GENOMIC DNA]</scope>
    <source>
        <strain evidence="13">cv. DH-PKW</strain>
        <tissue evidence="12">Leaves</tissue>
    </source>
</reference>
<evidence type="ECO:0000256" key="8">
    <source>
        <dbReference type="ARBA" id="ARBA00023015"/>
    </source>
</evidence>
<dbReference type="Gene3D" id="2.20.25.190">
    <property type="match status" value="1"/>
</dbReference>
<evidence type="ECO:0000256" key="3">
    <source>
        <dbReference type="ARBA" id="ARBA00009730"/>
    </source>
</evidence>
<comment type="similarity">
    <text evidence="3 11">Belongs to the ELOF1 family.</text>
</comment>
<evidence type="ECO:0000256" key="1">
    <source>
        <dbReference type="ARBA" id="ARBA00003357"/>
    </source>
</evidence>
<evidence type="ECO:0000256" key="2">
    <source>
        <dbReference type="ARBA" id="ARBA00004123"/>
    </source>
</evidence>
<accession>A0A4S8KHE7</accession>
<evidence type="ECO:0000313" key="12">
    <source>
        <dbReference type="EMBL" id="THU74739.1"/>
    </source>
</evidence>
<keyword evidence="10 11" id="KW-0539">Nucleus</keyword>
<dbReference type="Proteomes" id="UP000317650">
    <property type="component" value="Chromosome 4"/>
</dbReference>
<dbReference type="GO" id="GO:0000993">
    <property type="term" value="F:RNA polymerase II complex binding"/>
    <property type="evidence" value="ECO:0007669"/>
    <property type="project" value="TreeGrafter"/>
</dbReference>
<dbReference type="PANTHER" id="PTHR20934">
    <property type="entry name" value="TRANSCRIPTION ELONGATION FACTOR 1 HOMOLOG"/>
    <property type="match status" value="1"/>
</dbReference>